<dbReference type="EMBL" id="BART01034071">
    <property type="protein sequence ID" value="GAH14184.1"/>
    <property type="molecule type" value="Genomic_DNA"/>
</dbReference>
<evidence type="ECO:0000256" key="1">
    <source>
        <dbReference type="SAM" id="MobiDB-lite"/>
    </source>
</evidence>
<accession>X1EAL5</accession>
<evidence type="ECO:0000313" key="2">
    <source>
        <dbReference type="EMBL" id="GAH14184.1"/>
    </source>
</evidence>
<feature type="region of interest" description="Disordered" evidence="1">
    <location>
        <begin position="29"/>
        <end position="66"/>
    </location>
</feature>
<gene>
    <name evidence="2" type="ORF">S01H4_58349</name>
</gene>
<dbReference type="AlphaFoldDB" id="X1EAL5"/>
<name>X1EAL5_9ZZZZ</name>
<protein>
    <submittedName>
        <fullName evidence="2">Uncharacterized protein</fullName>
    </submittedName>
</protein>
<comment type="caution">
    <text evidence="2">The sequence shown here is derived from an EMBL/GenBank/DDBJ whole genome shotgun (WGS) entry which is preliminary data.</text>
</comment>
<reference evidence="2" key="1">
    <citation type="journal article" date="2014" name="Front. Microbiol.">
        <title>High frequency of phylogenetically diverse reductive dehalogenase-homologous genes in deep subseafloor sedimentary metagenomes.</title>
        <authorList>
            <person name="Kawai M."/>
            <person name="Futagami T."/>
            <person name="Toyoda A."/>
            <person name="Takaki Y."/>
            <person name="Nishi S."/>
            <person name="Hori S."/>
            <person name="Arai W."/>
            <person name="Tsubouchi T."/>
            <person name="Morono Y."/>
            <person name="Uchiyama I."/>
            <person name="Ito T."/>
            <person name="Fujiyama A."/>
            <person name="Inagaki F."/>
            <person name="Takami H."/>
        </authorList>
    </citation>
    <scope>NUCLEOTIDE SEQUENCE</scope>
    <source>
        <strain evidence="2">Expedition CK06-06</strain>
    </source>
</reference>
<feature type="compositionally biased region" description="Low complexity" evidence="1">
    <location>
        <begin position="31"/>
        <end position="47"/>
    </location>
</feature>
<sequence>MQNKANLLNTQMNVSSAITMNYEQLTMNYANKNKPNSKPIKPNTNPKQTQFPKSQNGCKLSNNKEL</sequence>
<organism evidence="2">
    <name type="scientific">marine sediment metagenome</name>
    <dbReference type="NCBI Taxonomy" id="412755"/>
    <lineage>
        <taxon>unclassified sequences</taxon>
        <taxon>metagenomes</taxon>
        <taxon>ecological metagenomes</taxon>
    </lineage>
</organism>
<feature type="compositionally biased region" description="Polar residues" evidence="1">
    <location>
        <begin position="48"/>
        <end position="66"/>
    </location>
</feature>
<proteinExistence type="predicted"/>